<evidence type="ECO:0000259" key="6">
    <source>
        <dbReference type="PROSITE" id="PS51900"/>
    </source>
</evidence>
<dbReference type="Gene3D" id="1.10.443.10">
    <property type="entry name" value="Intergrase catalytic core"/>
    <property type="match status" value="1"/>
</dbReference>
<sequence>MANKPKRRKNGTFEYQYQSLELDDAGQRKRASFYMPPEIRTVRQAEEFASRIQHIVDRLWLGSEIDTAVTNWLSKLDGDLYERFVRKGLAPPKAKPESEEEPAQDRRWRLREWADHFIDGHGGTADTRSNLKLYARGLYRFLELKGHGDIFLDQFTHRNAKEFATWLRKYGSEAKEYKSGLSLTTVRTRLRKLKGIFTAAIDDRKLSENPFDGISTAEPKKSESDFNWVPADSVERLIKASEDEGLRVMLALARYGGLRRHELSIQRWEHFDLVNRRMHILSTKTGVPLTPECADNEGRKILIRRDVPIFEELLPHLLRHREMTSGCGLLQSTYPRDMNLTKRIEACAARAKVVLWSDFWQSMRSTRQSELERQGFQIKAACNWLGNSPRVAEKHYLMAMQQEFDRAVNGPSVIPGQSAPQIVPQTSLDMGRQAETQRNPVAENTGKVGICLVVSQDALSQNYPARTRT</sequence>
<gene>
    <name evidence="7" type="ORF">NB063_14685</name>
</gene>
<dbReference type="InterPro" id="IPR013762">
    <property type="entry name" value="Integrase-like_cat_sf"/>
</dbReference>
<dbReference type="Gene3D" id="1.10.150.130">
    <property type="match status" value="1"/>
</dbReference>
<name>A0ABT0U4M7_9BACT</name>
<proteinExistence type="predicted"/>
<dbReference type="SUPFAM" id="SSF56349">
    <property type="entry name" value="DNA breaking-rejoining enzymes"/>
    <property type="match status" value="1"/>
</dbReference>
<evidence type="ECO:0000313" key="8">
    <source>
        <dbReference type="Proteomes" id="UP001202961"/>
    </source>
</evidence>
<protein>
    <submittedName>
        <fullName evidence="7">Site-specific integrase</fullName>
    </submittedName>
</protein>
<dbReference type="InterPro" id="IPR044068">
    <property type="entry name" value="CB"/>
</dbReference>
<evidence type="ECO:0000256" key="4">
    <source>
        <dbReference type="PROSITE-ProRule" id="PRU01248"/>
    </source>
</evidence>
<evidence type="ECO:0000256" key="3">
    <source>
        <dbReference type="ARBA" id="ARBA00023172"/>
    </source>
</evidence>
<dbReference type="EMBL" id="JAMQBK010000039">
    <property type="protein sequence ID" value="MCM2371853.1"/>
    <property type="molecule type" value="Genomic_DNA"/>
</dbReference>
<dbReference type="PROSITE" id="PS51898">
    <property type="entry name" value="TYR_RECOMBINASE"/>
    <property type="match status" value="1"/>
</dbReference>
<comment type="caution">
    <text evidence="7">The sequence shown here is derived from an EMBL/GenBank/DDBJ whole genome shotgun (WGS) entry which is preliminary data.</text>
</comment>
<accession>A0ABT0U4M7</accession>
<feature type="domain" description="Core-binding (CB)" evidence="6">
    <location>
        <begin position="108"/>
        <end position="201"/>
    </location>
</feature>
<keyword evidence="3" id="KW-0233">DNA recombination</keyword>
<evidence type="ECO:0000256" key="2">
    <source>
        <dbReference type="ARBA" id="ARBA00023125"/>
    </source>
</evidence>
<feature type="domain" description="Tyr recombinase" evidence="5">
    <location>
        <begin position="224"/>
        <end position="409"/>
    </location>
</feature>
<evidence type="ECO:0000313" key="7">
    <source>
        <dbReference type="EMBL" id="MCM2371853.1"/>
    </source>
</evidence>
<dbReference type="InterPro" id="IPR011010">
    <property type="entry name" value="DNA_brk_join_enz"/>
</dbReference>
<dbReference type="InterPro" id="IPR010998">
    <property type="entry name" value="Integrase_recombinase_N"/>
</dbReference>
<keyword evidence="2 4" id="KW-0238">DNA-binding</keyword>
<evidence type="ECO:0000256" key="1">
    <source>
        <dbReference type="ARBA" id="ARBA00022908"/>
    </source>
</evidence>
<dbReference type="Proteomes" id="UP001202961">
    <property type="component" value="Unassembled WGS sequence"/>
</dbReference>
<reference evidence="7 8" key="1">
    <citation type="journal article" date="2022" name="Syst. Appl. Microbiol.">
        <title>Rhodopirellula aestuarii sp. nov., a novel member of the genus Rhodopirellula isolated from brackish sediments collected in the Tagus River estuary, Portugal.</title>
        <authorList>
            <person name="Vitorino I.R."/>
            <person name="Klimek D."/>
            <person name="Calusinska M."/>
            <person name="Lobo-da-Cunha A."/>
            <person name="Vasconcelos V."/>
            <person name="Lage O.M."/>
        </authorList>
    </citation>
    <scope>NUCLEOTIDE SEQUENCE [LARGE SCALE GENOMIC DNA]</scope>
    <source>
        <strain evidence="7 8">ICT_H3.1</strain>
    </source>
</reference>
<keyword evidence="1" id="KW-0229">DNA integration</keyword>
<organism evidence="7 8">
    <name type="scientific">Aporhodopirellula aestuarii</name>
    <dbReference type="NCBI Taxonomy" id="2950107"/>
    <lineage>
        <taxon>Bacteria</taxon>
        <taxon>Pseudomonadati</taxon>
        <taxon>Planctomycetota</taxon>
        <taxon>Planctomycetia</taxon>
        <taxon>Pirellulales</taxon>
        <taxon>Pirellulaceae</taxon>
        <taxon>Aporhodopirellula</taxon>
    </lineage>
</organism>
<dbReference type="InterPro" id="IPR025269">
    <property type="entry name" value="SAM-like_dom"/>
</dbReference>
<dbReference type="InterPro" id="IPR002104">
    <property type="entry name" value="Integrase_catalytic"/>
</dbReference>
<dbReference type="RefSeq" id="WP_250929486.1">
    <property type="nucleotide sequence ID" value="NZ_JAMQBK010000039.1"/>
</dbReference>
<dbReference type="Pfam" id="PF13102">
    <property type="entry name" value="Phage_int_SAM_5"/>
    <property type="match status" value="1"/>
</dbReference>
<keyword evidence="8" id="KW-1185">Reference proteome</keyword>
<dbReference type="PROSITE" id="PS51900">
    <property type="entry name" value="CB"/>
    <property type="match status" value="1"/>
</dbReference>
<evidence type="ECO:0000259" key="5">
    <source>
        <dbReference type="PROSITE" id="PS51898"/>
    </source>
</evidence>